<evidence type="ECO:0000313" key="1">
    <source>
        <dbReference type="EMBL" id="TVO55337.1"/>
    </source>
</evidence>
<dbReference type="InterPro" id="IPR038444">
    <property type="entry name" value="DUF465_sf"/>
</dbReference>
<protein>
    <submittedName>
        <fullName evidence="1">DUF465 domain-containing protein</fullName>
    </submittedName>
</protein>
<dbReference type="EMBL" id="VMNI01000007">
    <property type="protein sequence ID" value="TVO77451.1"/>
    <property type="molecule type" value="Genomic_DNA"/>
</dbReference>
<dbReference type="Proteomes" id="UP000319502">
    <property type="component" value="Unassembled WGS sequence"/>
</dbReference>
<evidence type="ECO:0000313" key="4">
    <source>
        <dbReference type="Proteomes" id="UP000319502"/>
    </source>
</evidence>
<organism evidence="1 4">
    <name type="scientific">Denitromonas halophila</name>
    <dbReference type="NCBI Taxonomy" id="1629404"/>
    <lineage>
        <taxon>Bacteria</taxon>
        <taxon>Pseudomonadati</taxon>
        <taxon>Pseudomonadota</taxon>
        <taxon>Betaproteobacteria</taxon>
        <taxon>Rhodocyclales</taxon>
        <taxon>Zoogloeaceae</taxon>
        <taxon>Denitromonas</taxon>
    </lineage>
</organism>
<sequence>MLDDFEDSANWVDTLAQLKAEHRDLDTAIAALSNSPPDDGLMLPRLKKRKLALKDRIAYIERMIDPPELA</sequence>
<dbReference type="Proteomes" id="UP000318349">
    <property type="component" value="Unassembled WGS sequence"/>
</dbReference>
<comment type="caution">
    <text evidence="1">The sequence shown here is derived from an EMBL/GenBank/DDBJ whole genome shotgun (WGS) entry which is preliminary data.</text>
</comment>
<dbReference type="EMBL" id="VMNK01000011">
    <property type="protein sequence ID" value="TVO55337.1"/>
    <property type="molecule type" value="Genomic_DNA"/>
</dbReference>
<name>A0A557QQZ9_9RHOO</name>
<reference evidence="3 4" key="1">
    <citation type="submission" date="2019-07" db="EMBL/GenBank/DDBJ databases">
        <title>The pathways for chlorine oxyanion respiration interact through the shared metabolite chlorate.</title>
        <authorList>
            <person name="Barnum T.P."/>
            <person name="Cheng Y."/>
            <person name="Hill K.A."/>
            <person name="Lucas L.N."/>
            <person name="Carlson H.K."/>
            <person name="Coates J.D."/>
        </authorList>
    </citation>
    <scope>NUCLEOTIDE SEQUENCE [LARGE SCALE GENOMIC DNA]</scope>
    <source>
        <strain evidence="2 3">SFB-1</strain>
        <strain evidence="1 4">SFB-3</strain>
    </source>
</reference>
<gene>
    <name evidence="2" type="ORF">FHP89_09065</name>
    <name evidence="1" type="ORF">FHP91_12715</name>
</gene>
<dbReference type="OrthoDB" id="5787087at2"/>
<proteinExistence type="predicted"/>
<dbReference type="Pfam" id="PF04325">
    <property type="entry name" value="DUF465"/>
    <property type="match status" value="1"/>
</dbReference>
<keyword evidence="4" id="KW-1185">Reference proteome</keyword>
<dbReference type="AlphaFoldDB" id="A0A557QQZ9"/>
<dbReference type="RefSeq" id="WP_144173401.1">
    <property type="nucleotide sequence ID" value="NZ_VMNK01000011.1"/>
</dbReference>
<dbReference type="Gene3D" id="6.10.280.50">
    <property type="match status" value="1"/>
</dbReference>
<evidence type="ECO:0000313" key="2">
    <source>
        <dbReference type="EMBL" id="TVO77451.1"/>
    </source>
</evidence>
<evidence type="ECO:0000313" key="3">
    <source>
        <dbReference type="Proteomes" id="UP000318349"/>
    </source>
</evidence>
<accession>A0A557QQZ9</accession>
<dbReference type="InterPro" id="IPR007420">
    <property type="entry name" value="DUF465"/>
</dbReference>